<organism evidence="5">
    <name type="scientific">bioreactor metagenome</name>
    <dbReference type="NCBI Taxonomy" id="1076179"/>
    <lineage>
        <taxon>unclassified sequences</taxon>
        <taxon>metagenomes</taxon>
        <taxon>ecological metagenomes</taxon>
    </lineage>
</organism>
<dbReference type="SUPFAM" id="SSF118010">
    <property type="entry name" value="TM1457-like"/>
    <property type="match status" value="1"/>
</dbReference>
<dbReference type="GO" id="GO:0008234">
    <property type="term" value="F:cysteine-type peptidase activity"/>
    <property type="evidence" value="ECO:0007669"/>
    <property type="project" value="UniProtKB-KW"/>
</dbReference>
<comment type="caution">
    <text evidence="5">The sequence shown here is derived from an EMBL/GenBank/DDBJ whole genome shotgun (WGS) entry which is preliminary data.</text>
</comment>
<keyword evidence="1" id="KW-0690">Ribosome biogenesis</keyword>
<reference evidence="5" key="1">
    <citation type="submission" date="2019-08" db="EMBL/GenBank/DDBJ databases">
        <authorList>
            <person name="Kucharzyk K."/>
            <person name="Murdoch R.W."/>
            <person name="Higgins S."/>
            <person name="Loffler F."/>
        </authorList>
    </citation>
    <scope>NUCLEOTIDE SEQUENCE</scope>
</reference>
<dbReference type="Gene3D" id="3.30.70.1490">
    <property type="entry name" value="Cysteine protease Prp"/>
    <property type="match status" value="1"/>
</dbReference>
<dbReference type="InterPro" id="IPR036764">
    <property type="entry name" value="Peptidase_Prp_sf"/>
</dbReference>
<dbReference type="PANTHER" id="PTHR39178">
    <property type="entry name" value="HYPOTHETICAL RIBOSOME-ASSOCIATED PROTEIN"/>
    <property type="match status" value="1"/>
</dbReference>
<dbReference type="InterPro" id="IPR007422">
    <property type="entry name" value="Peptidase_Prp"/>
</dbReference>
<dbReference type="AlphaFoldDB" id="A0A645HW98"/>
<name>A0A645HW98_9ZZZZ</name>
<evidence type="ECO:0000313" key="5">
    <source>
        <dbReference type="EMBL" id="MPN40454.1"/>
    </source>
</evidence>
<dbReference type="CDD" id="cd16332">
    <property type="entry name" value="Prp-like"/>
    <property type="match status" value="1"/>
</dbReference>
<gene>
    <name evidence="5" type="ORF">SDC9_187991</name>
</gene>
<evidence type="ECO:0000256" key="4">
    <source>
        <dbReference type="ARBA" id="ARBA00022807"/>
    </source>
</evidence>
<evidence type="ECO:0008006" key="6">
    <source>
        <dbReference type="Google" id="ProtNLM"/>
    </source>
</evidence>
<keyword evidence="3" id="KW-0378">Hydrolase</keyword>
<evidence type="ECO:0000256" key="1">
    <source>
        <dbReference type="ARBA" id="ARBA00022517"/>
    </source>
</evidence>
<dbReference type="PANTHER" id="PTHR39178:SF1">
    <property type="entry name" value="RIBOSOMAL-PROCESSING CYSTEINE PROTEASE PRP"/>
    <property type="match status" value="1"/>
</dbReference>
<dbReference type="GO" id="GO:0042254">
    <property type="term" value="P:ribosome biogenesis"/>
    <property type="evidence" value="ECO:0007669"/>
    <property type="project" value="UniProtKB-KW"/>
</dbReference>
<keyword evidence="2" id="KW-0645">Protease</keyword>
<dbReference type="Pfam" id="PF04327">
    <property type="entry name" value="Peptidase_Prp"/>
    <property type="match status" value="1"/>
</dbReference>
<proteinExistence type="predicted"/>
<accession>A0A645HW98</accession>
<evidence type="ECO:0000256" key="3">
    <source>
        <dbReference type="ARBA" id="ARBA00022801"/>
    </source>
</evidence>
<sequence>MITVNILMTAGDRVKELKVTGHADFSEHGSDIVCSAVSALTQTALLGLVEIAELDLKYCIKEGFLSFSIPDTDELDKKLKACAIIDTMVMGLKNIEENYSPYIRLIVKKEV</sequence>
<keyword evidence="4" id="KW-0788">Thiol protease</keyword>
<dbReference type="EMBL" id="VSSQ01096871">
    <property type="protein sequence ID" value="MPN40454.1"/>
    <property type="molecule type" value="Genomic_DNA"/>
</dbReference>
<evidence type="ECO:0000256" key="2">
    <source>
        <dbReference type="ARBA" id="ARBA00022670"/>
    </source>
</evidence>
<protein>
    <recommendedName>
        <fullName evidence="6">Ribosomal-processing cysteine protease Prp</fullName>
    </recommendedName>
</protein>
<dbReference type="GO" id="GO:0006508">
    <property type="term" value="P:proteolysis"/>
    <property type="evidence" value="ECO:0007669"/>
    <property type="project" value="UniProtKB-KW"/>
</dbReference>